<protein>
    <recommendedName>
        <fullName evidence="1">Serine aminopeptidase S33 domain-containing protein</fullName>
    </recommendedName>
</protein>
<dbReference type="PANTHER" id="PTHR12277:SF194">
    <property type="entry name" value="FI04476P"/>
    <property type="match status" value="1"/>
</dbReference>
<dbReference type="AlphaFoldDB" id="A0A8S1EJQ6"/>
<dbReference type="GO" id="GO:0004622">
    <property type="term" value="F:phosphatidylcholine lysophospholipase activity"/>
    <property type="evidence" value="ECO:0007669"/>
    <property type="project" value="TreeGrafter"/>
</dbReference>
<dbReference type="SUPFAM" id="SSF53474">
    <property type="entry name" value="alpha/beta-Hydrolases"/>
    <property type="match status" value="1"/>
</dbReference>
<evidence type="ECO:0000313" key="3">
    <source>
        <dbReference type="Proteomes" id="UP000494206"/>
    </source>
</evidence>
<gene>
    <name evidence="2" type="ORF">CBOVIS_LOCUS1316</name>
</gene>
<sequence length="299" mass="34026">MFFLNFRRLPNTDYNNLSSNNVIPIGRAFYLNGSGGKIGVWHILPSELSKEYRSNGVHPTNDELEKTLSQRNYKIIFYAHGNSFDRTFYHRVELYNLLSNMNFHVICFDYRGYGDSDGSPTEPGIVSDARVVYDYIQSKVGNNPIIAWGHSMGTGVCCKVVRDLSVEEKAPLGLILESPFNNLQDAVVNHPIFTAFSWMNKTMVRYIFIKPLNSVGLTMLSDERIKLITCPILILHAEDDKILPAKLGKKLYEAARSAKRQVEYQEFSASHQYGHKFICRAPDLSNIIQAFVEKLSKSQ</sequence>
<reference evidence="2 3" key="1">
    <citation type="submission" date="2020-04" db="EMBL/GenBank/DDBJ databases">
        <authorList>
            <person name="Laetsch R D."/>
            <person name="Stevens L."/>
            <person name="Kumar S."/>
            <person name="Blaxter L. M."/>
        </authorList>
    </citation>
    <scope>NUCLEOTIDE SEQUENCE [LARGE SCALE GENOMIC DNA]</scope>
</reference>
<organism evidence="2 3">
    <name type="scientific">Caenorhabditis bovis</name>
    <dbReference type="NCBI Taxonomy" id="2654633"/>
    <lineage>
        <taxon>Eukaryota</taxon>
        <taxon>Metazoa</taxon>
        <taxon>Ecdysozoa</taxon>
        <taxon>Nematoda</taxon>
        <taxon>Chromadorea</taxon>
        <taxon>Rhabditida</taxon>
        <taxon>Rhabditina</taxon>
        <taxon>Rhabditomorpha</taxon>
        <taxon>Rhabditoidea</taxon>
        <taxon>Rhabditidae</taxon>
        <taxon>Peloderinae</taxon>
        <taxon>Caenorhabditis</taxon>
    </lineage>
</organism>
<proteinExistence type="predicted"/>
<dbReference type="EMBL" id="CADEPM010000001">
    <property type="protein sequence ID" value="CAB3397982.1"/>
    <property type="molecule type" value="Genomic_DNA"/>
</dbReference>
<dbReference type="Pfam" id="PF12146">
    <property type="entry name" value="Hydrolase_4"/>
    <property type="match status" value="1"/>
</dbReference>
<dbReference type="Proteomes" id="UP000494206">
    <property type="component" value="Unassembled WGS sequence"/>
</dbReference>
<dbReference type="GO" id="GO:0047372">
    <property type="term" value="F:monoacylglycerol lipase activity"/>
    <property type="evidence" value="ECO:0007669"/>
    <property type="project" value="TreeGrafter"/>
</dbReference>
<evidence type="ECO:0000313" key="2">
    <source>
        <dbReference type="EMBL" id="CAB3397982.1"/>
    </source>
</evidence>
<dbReference type="Gene3D" id="3.40.50.1820">
    <property type="entry name" value="alpha/beta hydrolase"/>
    <property type="match status" value="1"/>
</dbReference>
<keyword evidence="3" id="KW-1185">Reference proteome</keyword>
<name>A0A8S1EJQ6_9PELO</name>
<feature type="domain" description="Serine aminopeptidase S33" evidence="1">
    <location>
        <begin position="74"/>
        <end position="206"/>
    </location>
</feature>
<dbReference type="PANTHER" id="PTHR12277">
    <property type="entry name" value="ALPHA/BETA HYDROLASE DOMAIN-CONTAINING PROTEIN"/>
    <property type="match status" value="1"/>
</dbReference>
<dbReference type="GO" id="GO:0052651">
    <property type="term" value="P:monoacylglycerol catabolic process"/>
    <property type="evidence" value="ECO:0007669"/>
    <property type="project" value="TreeGrafter"/>
</dbReference>
<dbReference type="InterPro" id="IPR029058">
    <property type="entry name" value="AB_hydrolase_fold"/>
</dbReference>
<comment type="caution">
    <text evidence="2">The sequence shown here is derived from an EMBL/GenBank/DDBJ whole genome shotgun (WGS) entry which is preliminary data.</text>
</comment>
<dbReference type="GO" id="GO:0006660">
    <property type="term" value="P:phosphatidylserine catabolic process"/>
    <property type="evidence" value="ECO:0007669"/>
    <property type="project" value="TreeGrafter"/>
</dbReference>
<dbReference type="GO" id="GO:0005789">
    <property type="term" value="C:endoplasmic reticulum membrane"/>
    <property type="evidence" value="ECO:0007669"/>
    <property type="project" value="TreeGrafter"/>
</dbReference>
<dbReference type="InterPro" id="IPR022742">
    <property type="entry name" value="Hydrolase_4"/>
</dbReference>
<dbReference type="OrthoDB" id="10249433at2759"/>
<evidence type="ECO:0000259" key="1">
    <source>
        <dbReference type="Pfam" id="PF12146"/>
    </source>
</evidence>
<accession>A0A8S1EJQ6</accession>